<name>A0A9D2NYN7_9FIRM</name>
<dbReference type="GO" id="GO:0005524">
    <property type="term" value="F:ATP binding"/>
    <property type="evidence" value="ECO:0007669"/>
    <property type="project" value="UniProtKB-KW"/>
</dbReference>
<evidence type="ECO:0000256" key="3">
    <source>
        <dbReference type="ARBA" id="ARBA00022741"/>
    </source>
</evidence>
<evidence type="ECO:0000313" key="8">
    <source>
        <dbReference type="Proteomes" id="UP000823894"/>
    </source>
</evidence>
<evidence type="ECO:0000256" key="5">
    <source>
        <dbReference type="SAM" id="MobiDB-lite"/>
    </source>
</evidence>
<dbReference type="EMBL" id="DWWK01000148">
    <property type="protein sequence ID" value="HJC39243.1"/>
    <property type="molecule type" value="Genomic_DNA"/>
</dbReference>
<evidence type="ECO:0000256" key="4">
    <source>
        <dbReference type="ARBA" id="ARBA00022840"/>
    </source>
</evidence>
<feature type="domain" description="ABC transporter" evidence="6">
    <location>
        <begin position="4"/>
        <end position="229"/>
    </location>
</feature>
<protein>
    <submittedName>
        <fullName evidence="7">ABC transporter ATP-binding protein</fullName>
    </submittedName>
</protein>
<dbReference type="PANTHER" id="PTHR42711:SF5">
    <property type="entry name" value="ABC TRANSPORTER ATP-BINDING PROTEIN NATA"/>
    <property type="match status" value="1"/>
</dbReference>
<dbReference type="SMART" id="SM00382">
    <property type="entry name" value="AAA"/>
    <property type="match status" value="1"/>
</dbReference>
<reference evidence="7" key="2">
    <citation type="submission" date="2021-04" db="EMBL/GenBank/DDBJ databases">
        <authorList>
            <person name="Gilroy R."/>
        </authorList>
    </citation>
    <scope>NUCLEOTIDE SEQUENCE</scope>
    <source>
        <strain evidence="7">ChiGjej1B1-1692</strain>
    </source>
</reference>
<dbReference type="AlphaFoldDB" id="A0A9D2NYN7"/>
<keyword evidence="3" id="KW-0547">Nucleotide-binding</keyword>
<evidence type="ECO:0000313" key="7">
    <source>
        <dbReference type="EMBL" id="HJC39243.1"/>
    </source>
</evidence>
<dbReference type="Proteomes" id="UP000823894">
    <property type="component" value="Unassembled WGS sequence"/>
</dbReference>
<reference evidence="7" key="1">
    <citation type="journal article" date="2021" name="PeerJ">
        <title>Extensive microbial diversity within the chicken gut microbiome revealed by metagenomics and culture.</title>
        <authorList>
            <person name="Gilroy R."/>
            <person name="Ravi A."/>
            <person name="Getino M."/>
            <person name="Pursley I."/>
            <person name="Horton D.L."/>
            <person name="Alikhan N.F."/>
            <person name="Baker D."/>
            <person name="Gharbi K."/>
            <person name="Hall N."/>
            <person name="Watson M."/>
            <person name="Adriaenssens E.M."/>
            <person name="Foster-Nyarko E."/>
            <person name="Jarju S."/>
            <person name="Secka A."/>
            <person name="Antonio M."/>
            <person name="Oren A."/>
            <person name="Chaudhuri R.R."/>
            <person name="La Ragione R."/>
            <person name="Hildebrand F."/>
            <person name="Pallen M.J."/>
        </authorList>
    </citation>
    <scope>NUCLEOTIDE SEQUENCE</scope>
    <source>
        <strain evidence="7">ChiGjej1B1-1692</strain>
    </source>
</reference>
<dbReference type="InterPro" id="IPR003439">
    <property type="entry name" value="ABC_transporter-like_ATP-bd"/>
</dbReference>
<dbReference type="GO" id="GO:0016887">
    <property type="term" value="F:ATP hydrolysis activity"/>
    <property type="evidence" value="ECO:0007669"/>
    <property type="project" value="InterPro"/>
</dbReference>
<dbReference type="InterPro" id="IPR027417">
    <property type="entry name" value="P-loop_NTPase"/>
</dbReference>
<dbReference type="SUPFAM" id="SSF52540">
    <property type="entry name" value="P-loop containing nucleoside triphosphate hydrolases"/>
    <property type="match status" value="1"/>
</dbReference>
<dbReference type="PANTHER" id="PTHR42711">
    <property type="entry name" value="ABC TRANSPORTER ATP-BINDING PROTEIN"/>
    <property type="match status" value="1"/>
</dbReference>
<dbReference type="Gene3D" id="3.40.50.300">
    <property type="entry name" value="P-loop containing nucleotide triphosphate hydrolases"/>
    <property type="match status" value="1"/>
</dbReference>
<feature type="region of interest" description="Disordered" evidence="5">
    <location>
        <begin position="252"/>
        <end position="271"/>
    </location>
</feature>
<evidence type="ECO:0000256" key="2">
    <source>
        <dbReference type="ARBA" id="ARBA00022448"/>
    </source>
</evidence>
<comment type="caution">
    <text evidence="7">The sequence shown here is derived from an EMBL/GenBank/DDBJ whole genome shotgun (WGS) entry which is preliminary data.</text>
</comment>
<dbReference type="InterPro" id="IPR050763">
    <property type="entry name" value="ABC_transporter_ATP-binding"/>
</dbReference>
<comment type="similarity">
    <text evidence="1">Belongs to the ABC transporter superfamily.</text>
</comment>
<dbReference type="PROSITE" id="PS50893">
    <property type="entry name" value="ABC_TRANSPORTER_2"/>
    <property type="match status" value="1"/>
</dbReference>
<dbReference type="Pfam" id="PF00005">
    <property type="entry name" value="ABC_tran"/>
    <property type="match status" value="1"/>
</dbReference>
<evidence type="ECO:0000256" key="1">
    <source>
        <dbReference type="ARBA" id="ARBA00005417"/>
    </source>
</evidence>
<proteinExistence type="inferred from homology"/>
<accession>A0A9D2NYN7</accession>
<dbReference type="InterPro" id="IPR003593">
    <property type="entry name" value="AAA+_ATPase"/>
</dbReference>
<evidence type="ECO:0000259" key="6">
    <source>
        <dbReference type="PROSITE" id="PS50893"/>
    </source>
</evidence>
<keyword evidence="2" id="KW-0813">Transport</keyword>
<gene>
    <name evidence="7" type="ORF">H9757_09325</name>
</gene>
<feature type="compositionally biased region" description="Basic and acidic residues" evidence="5">
    <location>
        <begin position="262"/>
        <end position="271"/>
    </location>
</feature>
<organism evidence="7 8">
    <name type="scientific">Candidatus Mediterraneibacter faecigallinarum</name>
    <dbReference type="NCBI Taxonomy" id="2838669"/>
    <lineage>
        <taxon>Bacteria</taxon>
        <taxon>Bacillati</taxon>
        <taxon>Bacillota</taxon>
        <taxon>Clostridia</taxon>
        <taxon>Lachnospirales</taxon>
        <taxon>Lachnospiraceae</taxon>
        <taxon>Mediterraneibacter</taxon>
    </lineage>
</organism>
<sequence length="320" mass="35543">MDIITTAHLTKYYGKSRGIIDLSLNVRKGEFFGFIGPNGAGKSTTIRILLGLIHASSGSASVLGMDISARRRKILENIGYIPSEAMFYHSTTVAELLRLSANLRRKDCSEEARRLCERLQLDPAQKTDSLSLGSRKKVSIACALQHRPDLYIFDEPTSGLDPLIQKEFFDLLRERNAQGATIFLSSHILSEVQKYCSRAAVIREGQIAACGDIAQLSQTNAKRITLAGVDEQQLRRLLEEICRADIQLSASAPAASNSEPDAGPHRKGADIRDFRTADSTATFLFQGNVKELMDRLTQISYTDITVTEPDLNEIFMHFYE</sequence>
<keyword evidence="4 7" id="KW-0067">ATP-binding</keyword>
<dbReference type="CDD" id="cd03230">
    <property type="entry name" value="ABC_DR_subfamily_A"/>
    <property type="match status" value="1"/>
</dbReference>